<protein>
    <recommendedName>
        <fullName evidence="3">Pseudouridine synthase</fullName>
        <ecNumber evidence="3">5.4.99.-</ecNumber>
    </recommendedName>
</protein>
<dbReference type="GO" id="GO:0140098">
    <property type="term" value="F:catalytic activity, acting on RNA"/>
    <property type="evidence" value="ECO:0007669"/>
    <property type="project" value="UniProtKB-ARBA"/>
</dbReference>
<gene>
    <name evidence="5" type="ORF">A2856_00375</name>
</gene>
<dbReference type="EC" id="5.4.99.-" evidence="3"/>
<dbReference type="PANTHER" id="PTHR21600">
    <property type="entry name" value="MITOCHONDRIAL RNA PSEUDOURIDINE SYNTHASE"/>
    <property type="match status" value="1"/>
</dbReference>
<dbReference type="GO" id="GO:0000455">
    <property type="term" value="P:enzyme-directed rRNA pseudouridine synthesis"/>
    <property type="evidence" value="ECO:0007669"/>
    <property type="project" value="TreeGrafter"/>
</dbReference>
<dbReference type="InterPro" id="IPR020103">
    <property type="entry name" value="PsdUridine_synth_cat_dom_sf"/>
</dbReference>
<proteinExistence type="inferred from homology"/>
<dbReference type="GO" id="GO:0009982">
    <property type="term" value="F:pseudouridine synthase activity"/>
    <property type="evidence" value="ECO:0007669"/>
    <property type="project" value="InterPro"/>
</dbReference>
<feature type="active site" evidence="2">
    <location>
        <position position="65"/>
    </location>
</feature>
<dbReference type="InterPro" id="IPR050188">
    <property type="entry name" value="RluA_PseudoU_synthase"/>
</dbReference>
<evidence type="ECO:0000313" key="6">
    <source>
        <dbReference type="Proteomes" id="UP000177885"/>
    </source>
</evidence>
<dbReference type="InterPro" id="IPR006225">
    <property type="entry name" value="PsdUridine_synth_RluC/D"/>
</dbReference>
<dbReference type="SUPFAM" id="SSF55120">
    <property type="entry name" value="Pseudouridine synthase"/>
    <property type="match status" value="1"/>
</dbReference>
<comment type="caution">
    <text evidence="5">The sequence shown here is derived from an EMBL/GenBank/DDBJ whole genome shotgun (WGS) entry which is preliminary data.</text>
</comment>
<comment type="catalytic activity">
    <reaction evidence="3">
        <text>a uridine in RNA = a pseudouridine in RNA</text>
        <dbReference type="Rhea" id="RHEA:48348"/>
        <dbReference type="Rhea" id="RHEA-COMP:12068"/>
        <dbReference type="Rhea" id="RHEA-COMP:12069"/>
        <dbReference type="ChEBI" id="CHEBI:65314"/>
        <dbReference type="ChEBI" id="CHEBI:65315"/>
    </reaction>
</comment>
<evidence type="ECO:0000313" key="5">
    <source>
        <dbReference type="EMBL" id="OGL66944.1"/>
    </source>
</evidence>
<evidence type="ECO:0000256" key="1">
    <source>
        <dbReference type="ARBA" id="ARBA00010876"/>
    </source>
</evidence>
<evidence type="ECO:0000259" key="4">
    <source>
        <dbReference type="Pfam" id="PF00849"/>
    </source>
</evidence>
<dbReference type="STRING" id="1802385.A2856_00375"/>
<dbReference type="AlphaFoldDB" id="A0A1F7TN18"/>
<name>A0A1F7TN18_9BACT</name>
<accession>A0A1F7TN18</accession>
<dbReference type="EMBL" id="MGDT01000004">
    <property type="protein sequence ID" value="OGL66944.1"/>
    <property type="molecule type" value="Genomic_DNA"/>
</dbReference>
<dbReference type="PANTHER" id="PTHR21600:SF87">
    <property type="entry name" value="RNA PSEUDOURIDYLATE SYNTHASE DOMAIN-CONTAINING PROTEIN 1"/>
    <property type="match status" value="1"/>
</dbReference>
<dbReference type="GO" id="GO:0003723">
    <property type="term" value="F:RNA binding"/>
    <property type="evidence" value="ECO:0007669"/>
    <property type="project" value="InterPro"/>
</dbReference>
<dbReference type="Gene3D" id="3.30.2350.10">
    <property type="entry name" value="Pseudouridine synthase"/>
    <property type="match status" value="1"/>
</dbReference>
<comment type="function">
    <text evidence="3">Responsible for synthesis of pseudouridine from uracil.</text>
</comment>
<dbReference type="CDD" id="cd02869">
    <property type="entry name" value="PseudoU_synth_RluA_like"/>
    <property type="match status" value="1"/>
</dbReference>
<dbReference type="Proteomes" id="UP000177885">
    <property type="component" value="Unassembled WGS sequence"/>
</dbReference>
<evidence type="ECO:0000256" key="2">
    <source>
        <dbReference type="PIRSR" id="PIRSR606225-1"/>
    </source>
</evidence>
<evidence type="ECO:0000256" key="3">
    <source>
        <dbReference type="RuleBase" id="RU362028"/>
    </source>
</evidence>
<dbReference type="Pfam" id="PF00849">
    <property type="entry name" value="PseudoU_synth_2"/>
    <property type="match status" value="1"/>
</dbReference>
<keyword evidence="3" id="KW-0413">Isomerase</keyword>
<reference evidence="5 6" key="1">
    <citation type="journal article" date="2016" name="Nat. Commun.">
        <title>Thousands of microbial genomes shed light on interconnected biogeochemical processes in an aquifer system.</title>
        <authorList>
            <person name="Anantharaman K."/>
            <person name="Brown C.T."/>
            <person name="Hug L.A."/>
            <person name="Sharon I."/>
            <person name="Castelle C.J."/>
            <person name="Probst A.J."/>
            <person name="Thomas B.C."/>
            <person name="Singh A."/>
            <person name="Wilkins M.J."/>
            <person name="Karaoz U."/>
            <person name="Brodie E.L."/>
            <person name="Williams K.H."/>
            <person name="Hubbard S.S."/>
            <person name="Banfield J.F."/>
        </authorList>
    </citation>
    <scope>NUCLEOTIDE SEQUENCE [LARGE SCALE GENOMIC DNA]</scope>
</reference>
<comment type="similarity">
    <text evidence="1 3">Belongs to the pseudouridine synthase RluA family.</text>
</comment>
<dbReference type="InterPro" id="IPR006145">
    <property type="entry name" value="PsdUridine_synth_RsuA/RluA"/>
</dbReference>
<sequence>MTSPKLDILYEDPDLLVVNKPAGLLVHEAASAPGEKTLVDLVLAHDPKIKDVGEAGRDGIVHRLDRDVSGVMAIAKTRAVAEHLKDAFSTRDVGKEYVALVYGKLPKDHDVISFKIARSKRTGKMVARPHSQEGKDAVTEYDVLDRFKNHTLVRLKILTGRTHQIRTHMLAIDHPVVGDTLYAKKRMKNIRPLEMDRLFLHSQRLEIPMLDGSRKAFTAPLPDDLAELLKTLPKR</sequence>
<feature type="domain" description="Pseudouridine synthase RsuA/RluA-like" evidence="4">
    <location>
        <begin position="14"/>
        <end position="170"/>
    </location>
</feature>
<organism evidence="5 6">
    <name type="scientific">Candidatus Uhrbacteria bacterium RIFCSPHIGHO2_01_FULL_63_20</name>
    <dbReference type="NCBI Taxonomy" id="1802385"/>
    <lineage>
        <taxon>Bacteria</taxon>
        <taxon>Candidatus Uhriibacteriota</taxon>
    </lineage>
</organism>
<dbReference type="NCBIfam" id="TIGR00005">
    <property type="entry name" value="rluA_subfam"/>
    <property type="match status" value="1"/>
</dbReference>